<dbReference type="EMBL" id="AP021858">
    <property type="protein sequence ID" value="BBO22735.1"/>
    <property type="molecule type" value="Genomic_DNA"/>
</dbReference>
<dbReference type="KEGG" id="npy:NPRO_03300"/>
<dbReference type="GO" id="GO:0016989">
    <property type="term" value="F:sigma factor antagonist activity"/>
    <property type="evidence" value="ECO:0007669"/>
    <property type="project" value="TreeGrafter"/>
</dbReference>
<feature type="transmembrane region" description="Helical" evidence="5">
    <location>
        <begin position="85"/>
        <end position="104"/>
    </location>
</feature>
<reference evidence="7" key="1">
    <citation type="journal article" name="DNA Res.">
        <title>The physiological potential of anammox bacteria as revealed by their core genome structure.</title>
        <authorList>
            <person name="Okubo T."/>
            <person name="Toyoda A."/>
            <person name="Fukuhara K."/>
            <person name="Uchiyama I."/>
            <person name="Harigaya Y."/>
            <person name="Kuroiwa M."/>
            <person name="Suzuki T."/>
            <person name="Murakami Y."/>
            <person name="Suwa Y."/>
            <person name="Takami H."/>
        </authorList>
    </citation>
    <scope>NUCLEOTIDE SEQUENCE</scope>
    <source>
        <strain evidence="7">317325-2</strain>
    </source>
</reference>
<organism evidence="7 8">
    <name type="scientific">Candidatus Nitrosymbiomonas proteolyticus</name>
    <dbReference type="NCBI Taxonomy" id="2608984"/>
    <lineage>
        <taxon>Bacteria</taxon>
        <taxon>Bacillati</taxon>
        <taxon>Armatimonadota</taxon>
        <taxon>Armatimonadota incertae sedis</taxon>
        <taxon>Candidatus Nitrosymbiomonas</taxon>
    </lineage>
</organism>
<comment type="subcellular location">
    <subcellularLocation>
        <location evidence="1">Membrane</location>
        <topology evidence="1">Single-pass membrane protein</topology>
    </subcellularLocation>
</comment>
<dbReference type="Pfam" id="PF13490">
    <property type="entry name" value="zf-HC2"/>
    <property type="match status" value="1"/>
</dbReference>
<evidence type="ECO:0000313" key="7">
    <source>
        <dbReference type="EMBL" id="BBO22735.1"/>
    </source>
</evidence>
<evidence type="ECO:0000256" key="1">
    <source>
        <dbReference type="ARBA" id="ARBA00004167"/>
    </source>
</evidence>
<dbReference type="InterPro" id="IPR027383">
    <property type="entry name" value="Znf_put"/>
</dbReference>
<dbReference type="GO" id="GO:0016020">
    <property type="term" value="C:membrane"/>
    <property type="evidence" value="ECO:0007669"/>
    <property type="project" value="UniProtKB-SubCell"/>
</dbReference>
<evidence type="ECO:0000256" key="3">
    <source>
        <dbReference type="ARBA" id="ARBA00022989"/>
    </source>
</evidence>
<feature type="domain" description="Putative zinc-finger" evidence="6">
    <location>
        <begin position="3"/>
        <end position="37"/>
    </location>
</feature>
<dbReference type="AlphaFoldDB" id="A0A809REA3"/>
<evidence type="ECO:0000256" key="4">
    <source>
        <dbReference type="ARBA" id="ARBA00023136"/>
    </source>
</evidence>
<evidence type="ECO:0000256" key="2">
    <source>
        <dbReference type="ARBA" id="ARBA00022692"/>
    </source>
</evidence>
<gene>
    <name evidence="7" type="ORF">NPRO_03300</name>
</gene>
<dbReference type="Gene3D" id="1.10.10.1320">
    <property type="entry name" value="Anti-sigma factor, zinc-finger domain"/>
    <property type="match status" value="1"/>
</dbReference>
<dbReference type="Proteomes" id="UP000662873">
    <property type="component" value="Chromosome"/>
</dbReference>
<dbReference type="InterPro" id="IPR041916">
    <property type="entry name" value="Anti_sigma_zinc_sf"/>
</dbReference>
<proteinExistence type="predicted"/>
<dbReference type="GO" id="GO:0006417">
    <property type="term" value="P:regulation of translation"/>
    <property type="evidence" value="ECO:0007669"/>
    <property type="project" value="TreeGrafter"/>
</dbReference>
<protein>
    <recommendedName>
        <fullName evidence="6">Putative zinc-finger domain-containing protein</fullName>
    </recommendedName>
</protein>
<sequence length="153" mass="16847">MLCSRTRSLLSAYSDSELTGSEMIRIQDHLRSCPACRRELEQIREIKEHLAVPLPIETPLGLEDRILQNVRASTSRRPLSLGLRFRLVGTAAAAASFVFAIWFLPYGSQERTAEANLGEEMKFEVARDEAYVAGADPLGGRPMVLPVSYGGGP</sequence>
<evidence type="ECO:0000259" key="6">
    <source>
        <dbReference type="Pfam" id="PF13490"/>
    </source>
</evidence>
<keyword evidence="2 5" id="KW-0812">Transmembrane</keyword>
<evidence type="ECO:0000256" key="5">
    <source>
        <dbReference type="SAM" id="Phobius"/>
    </source>
</evidence>
<evidence type="ECO:0000313" key="8">
    <source>
        <dbReference type="Proteomes" id="UP000662873"/>
    </source>
</evidence>
<keyword evidence="4 5" id="KW-0472">Membrane</keyword>
<dbReference type="PANTHER" id="PTHR37461:SF1">
    <property type="entry name" value="ANTI-SIGMA-K FACTOR RSKA"/>
    <property type="match status" value="1"/>
</dbReference>
<dbReference type="InterPro" id="IPR051474">
    <property type="entry name" value="Anti-sigma-K/W_factor"/>
</dbReference>
<accession>A0A809REA3</accession>
<name>A0A809REA3_9BACT</name>
<dbReference type="PANTHER" id="PTHR37461">
    <property type="entry name" value="ANTI-SIGMA-K FACTOR RSKA"/>
    <property type="match status" value="1"/>
</dbReference>
<keyword evidence="3 5" id="KW-1133">Transmembrane helix</keyword>